<sequence length="50" mass="5393">AAWCWWSRHLPLSCGHVLRLDPPCSSGRRGDGTASGSGSTVTIRCRSTIH</sequence>
<comment type="caution">
    <text evidence="1">The sequence shown here is derived from an EMBL/GenBank/DDBJ whole genome shotgun (WGS) entry which is preliminary data.</text>
</comment>
<feature type="non-terminal residue" evidence="1">
    <location>
        <position position="50"/>
    </location>
</feature>
<gene>
    <name evidence="1" type="ORF">MONAX_5E012931</name>
</gene>
<reference evidence="1" key="1">
    <citation type="submission" date="2019-04" db="EMBL/GenBank/DDBJ databases">
        <authorList>
            <person name="Alioto T."/>
            <person name="Alioto T."/>
        </authorList>
    </citation>
    <scope>NUCLEOTIDE SEQUENCE [LARGE SCALE GENOMIC DNA]</scope>
</reference>
<dbReference type="EMBL" id="CABDUW010003849">
    <property type="protein sequence ID" value="VTJ89826.1"/>
    <property type="molecule type" value="Genomic_DNA"/>
</dbReference>
<organism evidence="1 2">
    <name type="scientific">Marmota monax</name>
    <name type="common">Woodchuck</name>
    <dbReference type="NCBI Taxonomy" id="9995"/>
    <lineage>
        <taxon>Eukaryota</taxon>
        <taxon>Metazoa</taxon>
        <taxon>Chordata</taxon>
        <taxon>Craniata</taxon>
        <taxon>Vertebrata</taxon>
        <taxon>Euteleostomi</taxon>
        <taxon>Mammalia</taxon>
        <taxon>Eutheria</taxon>
        <taxon>Euarchontoglires</taxon>
        <taxon>Glires</taxon>
        <taxon>Rodentia</taxon>
        <taxon>Sciuromorpha</taxon>
        <taxon>Sciuridae</taxon>
        <taxon>Xerinae</taxon>
        <taxon>Marmotini</taxon>
        <taxon>Marmota</taxon>
    </lineage>
</organism>
<evidence type="ECO:0000313" key="2">
    <source>
        <dbReference type="Proteomes" id="UP000335636"/>
    </source>
</evidence>
<accession>A0A5E4D747</accession>
<dbReference type="AlphaFoldDB" id="A0A5E4D747"/>
<proteinExistence type="predicted"/>
<feature type="non-terminal residue" evidence="1">
    <location>
        <position position="1"/>
    </location>
</feature>
<evidence type="ECO:0000313" key="1">
    <source>
        <dbReference type="EMBL" id="VTJ89826.1"/>
    </source>
</evidence>
<name>A0A5E4D747_MARMO</name>
<keyword evidence="2" id="KW-1185">Reference proteome</keyword>
<protein>
    <submittedName>
        <fullName evidence="1">Uncharacterized protein</fullName>
    </submittedName>
</protein>
<dbReference type="Proteomes" id="UP000335636">
    <property type="component" value="Unassembled WGS sequence"/>
</dbReference>